<protein>
    <submittedName>
        <fullName evidence="2">Uncharacterized protein</fullName>
    </submittedName>
</protein>
<accession>A0A0R2E112</accession>
<sequence length="53" mass="6409">MIFTEVFILSTGINIIIPAIMYLGILIKIFLKLIWFFIPHIYLDKKEKKYIYE</sequence>
<keyword evidence="1" id="KW-0472">Membrane</keyword>
<name>A0A0R2E112_9LACO</name>
<proteinExistence type="predicted"/>
<feature type="transmembrane region" description="Helical" evidence="1">
    <location>
        <begin position="15"/>
        <end position="38"/>
    </location>
</feature>
<dbReference type="Proteomes" id="UP000050898">
    <property type="component" value="Unassembled WGS sequence"/>
</dbReference>
<keyword evidence="3" id="KW-1185">Reference proteome</keyword>
<dbReference type="EMBL" id="AYYH01000032">
    <property type="protein sequence ID" value="KRN09155.1"/>
    <property type="molecule type" value="Genomic_DNA"/>
</dbReference>
<keyword evidence="1" id="KW-0812">Transmembrane</keyword>
<gene>
    <name evidence="2" type="ORF">FD00_GL001346</name>
</gene>
<dbReference type="PATRIC" id="fig|1046596.6.peg.1429"/>
<evidence type="ECO:0000313" key="2">
    <source>
        <dbReference type="EMBL" id="KRN09155.1"/>
    </source>
</evidence>
<comment type="caution">
    <text evidence="2">The sequence shown here is derived from an EMBL/GenBank/DDBJ whole genome shotgun (WGS) entry which is preliminary data.</text>
</comment>
<reference evidence="2 3" key="1">
    <citation type="journal article" date="2015" name="Genome Announc.">
        <title>Expanding the biotechnology potential of lactobacilli through comparative genomics of 213 strains and associated genera.</title>
        <authorList>
            <person name="Sun Z."/>
            <person name="Harris H.M."/>
            <person name="McCann A."/>
            <person name="Guo C."/>
            <person name="Argimon S."/>
            <person name="Zhang W."/>
            <person name="Yang X."/>
            <person name="Jeffery I.B."/>
            <person name="Cooney J.C."/>
            <person name="Kagawa T.F."/>
            <person name="Liu W."/>
            <person name="Song Y."/>
            <person name="Salvetti E."/>
            <person name="Wrobel A."/>
            <person name="Rasinkangas P."/>
            <person name="Parkhill J."/>
            <person name="Rea M.C."/>
            <person name="O'Sullivan O."/>
            <person name="Ritari J."/>
            <person name="Douillard F.P."/>
            <person name="Paul Ross R."/>
            <person name="Yang R."/>
            <person name="Briner A.E."/>
            <person name="Felis G.E."/>
            <person name="de Vos W.M."/>
            <person name="Barrangou R."/>
            <person name="Klaenhammer T.R."/>
            <person name="Caufield P.W."/>
            <person name="Cui Y."/>
            <person name="Zhang H."/>
            <person name="O'Toole P.W."/>
        </authorList>
    </citation>
    <scope>NUCLEOTIDE SEQUENCE [LARGE SCALE GENOMIC DNA]</scope>
    <source>
        <strain evidence="2 3">DSM 20444</strain>
    </source>
</reference>
<evidence type="ECO:0000256" key="1">
    <source>
        <dbReference type="SAM" id="Phobius"/>
    </source>
</evidence>
<evidence type="ECO:0000313" key="3">
    <source>
        <dbReference type="Proteomes" id="UP000050898"/>
    </source>
</evidence>
<organism evidence="2 3">
    <name type="scientific">Liquorilactobacillus mali KCTC 3596 = DSM 20444</name>
    <dbReference type="NCBI Taxonomy" id="1046596"/>
    <lineage>
        <taxon>Bacteria</taxon>
        <taxon>Bacillati</taxon>
        <taxon>Bacillota</taxon>
        <taxon>Bacilli</taxon>
        <taxon>Lactobacillales</taxon>
        <taxon>Lactobacillaceae</taxon>
        <taxon>Liquorilactobacillus</taxon>
    </lineage>
</organism>
<dbReference type="AlphaFoldDB" id="A0A0R2E112"/>
<keyword evidence="1" id="KW-1133">Transmembrane helix</keyword>